<sequence length="289" mass="32018">MNSSLKRQPLFLAPTFDLRLVLVALVVGITGVVMADFFAMPIISLFVGLVAIWLMCGLDLGASSHVHGLAWAETPRGEFRPRNLSHDLVDRLDKRTTWMTGVILTALAFTVWFYANPVSAAGPAVTPAALTPTAASAPTFTPTMTPSPTATPSPMLVEDTTCYHTDDPLERYNCFIFEVFAKQCFIEERAGTAVKDTKSRLVLEEAGFVYFYGMSSEQRLAEPRLFNEMYYLELGIEERGVGWCHIGVEKVPGTYWSDFFKLFFVRESDMAIVFAMVRDPDAAALTATP</sequence>
<feature type="transmembrane region" description="Helical" evidence="1">
    <location>
        <begin position="96"/>
        <end position="115"/>
    </location>
</feature>
<keyword evidence="1" id="KW-1133">Transmembrane helix</keyword>
<feature type="transmembrane region" description="Helical" evidence="1">
    <location>
        <begin position="12"/>
        <end position="32"/>
    </location>
</feature>
<protein>
    <submittedName>
        <fullName evidence="2">Uncharacterized protein</fullName>
    </submittedName>
</protein>
<proteinExistence type="predicted"/>
<accession>A0A1G1XIR8</accession>
<gene>
    <name evidence="2" type="ORF">A2570_00690</name>
</gene>
<dbReference type="Proteomes" id="UP000178570">
    <property type="component" value="Unassembled WGS sequence"/>
</dbReference>
<evidence type="ECO:0000313" key="3">
    <source>
        <dbReference type="Proteomes" id="UP000178570"/>
    </source>
</evidence>
<name>A0A1G1XIR8_9BACT</name>
<keyword evidence="1" id="KW-0472">Membrane</keyword>
<dbReference type="EMBL" id="MHHY01000012">
    <property type="protein sequence ID" value="OGY39993.1"/>
    <property type="molecule type" value="Genomic_DNA"/>
</dbReference>
<organism evidence="2 3">
    <name type="scientific">Candidatus Brennerbacteria bacterium RIFOXYD1_FULL_41_16</name>
    <dbReference type="NCBI Taxonomy" id="1797529"/>
    <lineage>
        <taxon>Bacteria</taxon>
        <taxon>Candidatus Brenneribacteriota</taxon>
    </lineage>
</organism>
<comment type="caution">
    <text evidence="2">The sequence shown here is derived from an EMBL/GenBank/DDBJ whole genome shotgun (WGS) entry which is preliminary data.</text>
</comment>
<keyword evidence="1" id="KW-0812">Transmembrane</keyword>
<dbReference type="AlphaFoldDB" id="A0A1G1XIR8"/>
<evidence type="ECO:0000256" key="1">
    <source>
        <dbReference type="SAM" id="Phobius"/>
    </source>
</evidence>
<reference evidence="2 3" key="1">
    <citation type="journal article" date="2016" name="Nat. Commun.">
        <title>Thousands of microbial genomes shed light on interconnected biogeochemical processes in an aquifer system.</title>
        <authorList>
            <person name="Anantharaman K."/>
            <person name="Brown C.T."/>
            <person name="Hug L.A."/>
            <person name="Sharon I."/>
            <person name="Castelle C.J."/>
            <person name="Probst A.J."/>
            <person name="Thomas B.C."/>
            <person name="Singh A."/>
            <person name="Wilkins M.J."/>
            <person name="Karaoz U."/>
            <person name="Brodie E.L."/>
            <person name="Williams K.H."/>
            <person name="Hubbard S.S."/>
            <person name="Banfield J.F."/>
        </authorList>
    </citation>
    <scope>NUCLEOTIDE SEQUENCE [LARGE SCALE GENOMIC DNA]</scope>
</reference>
<dbReference type="STRING" id="1797529.A2570_00690"/>
<evidence type="ECO:0000313" key="2">
    <source>
        <dbReference type="EMBL" id="OGY39993.1"/>
    </source>
</evidence>